<dbReference type="Proteomes" id="UP000649753">
    <property type="component" value="Unassembled WGS sequence"/>
</dbReference>
<dbReference type="AlphaFoldDB" id="A0A927MH21"/>
<protein>
    <submittedName>
        <fullName evidence="1">Uncharacterized protein</fullName>
    </submittedName>
</protein>
<organism evidence="1 2">
    <name type="scientific">Plantactinospora soyae</name>
    <dbReference type="NCBI Taxonomy" id="1544732"/>
    <lineage>
        <taxon>Bacteria</taxon>
        <taxon>Bacillati</taxon>
        <taxon>Actinomycetota</taxon>
        <taxon>Actinomycetes</taxon>
        <taxon>Micromonosporales</taxon>
        <taxon>Micromonosporaceae</taxon>
        <taxon>Plantactinospora</taxon>
    </lineage>
</organism>
<sequence>MFAAKDDRFVHMVAGIRSGSSDEAELVRFATEVTHMAADQGLTLPIAD</sequence>
<evidence type="ECO:0000313" key="1">
    <source>
        <dbReference type="EMBL" id="MBE1491005.1"/>
    </source>
</evidence>
<reference evidence="1" key="1">
    <citation type="submission" date="2020-10" db="EMBL/GenBank/DDBJ databases">
        <title>Sequencing the genomes of 1000 actinobacteria strains.</title>
        <authorList>
            <person name="Klenk H.-P."/>
        </authorList>
    </citation>
    <scope>NUCLEOTIDE SEQUENCE</scope>
    <source>
        <strain evidence="1">DSM 46832</strain>
    </source>
</reference>
<name>A0A927MH21_9ACTN</name>
<comment type="caution">
    <text evidence="1">The sequence shown here is derived from an EMBL/GenBank/DDBJ whole genome shotgun (WGS) entry which is preliminary data.</text>
</comment>
<proteinExistence type="predicted"/>
<dbReference type="EMBL" id="JADBEB010000001">
    <property type="protein sequence ID" value="MBE1491005.1"/>
    <property type="molecule type" value="Genomic_DNA"/>
</dbReference>
<accession>A0A927MH21</accession>
<gene>
    <name evidence="1" type="ORF">H4W31_006643</name>
</gene>
<keyword evidence="2" id="KW-1185">Reference proteome</keyword>
<evidence type="ECO:0000313" key="2">
    <source>
        <dbReference type="Proteomes" id="UP000649753"/>
    </source>
</evidence>